<dbReference type="EMBL" id="JAFDVH010000009">
    <property type="protein sequence ID" value="KAG7471294.1"/>
    <property type="molecule type" value="Genomic_DNA"/>
</dbReference>
<organism evidence="1 2">
    <name type="scientific">Megalops atlanticus</name>
    <name type="common">Tarpon</name>
    <name type="synonym">Clupea gigantea</name>
    <dbReference type="NCBI Taxonomy" id="7932"/>
    <lineage>
        <taxon>Eukaryota</taxon>
        <taxon>Metazoa</taxon>
        <taxon>Chordata</taxon>
        <taxon>Craniata</taxon>
        <taxon>Vertebrata</taxon>
        <taxon>Euteleostomi</taxon>
        <taxon>Actinopterygii</taxon>
        <taxon>Neopterygii</taxon>
        <taxon>Teleostei</taxon>
        <taxon>Elopiformes</taxon>
        <taxon>Megalopidae</taxon>
        <taxon>Megalops</taxon>
    </lineage>
</organism>
<accession>A0A9D3Q0L4</accession>
<name>A0A9D3Q0L4_MEGAT</name>
<reference evidence="1" key="1">
    <citation type="submission" date="2021-01" db="EMBL/GenBank/DDBJ databases">
        <authorList>
            <person name="Zahm M."/>
            <person name="Roques C."/>
            <person name="Cabau C."/>
            <person name="Klopp C."/>
            <person name="Donnadieu C."/>
            <person name="Jouanno E."/>
            <person name="Lampietro C."/>
            <person name="Louis A."/>
            <person name="Herpin A."/>
            <person name="Echchiki A."/>
            <person name="Berthelot C."/>
            <person name="Parey E."/>
            <person name="Roest-Crollius H."/>
            <person name="Braasch I."/>
            <person name="Postlethwait J."/>
            <person name="Bobe J."/>
            <person name="Montfort J."/>
            <person name="Bouchez O."/>
            <person name="Begum T."/>
            <person name="Mejri S."/>
            <person name="Adams A."/>
            <person name="Chen W.-J."/>
            <person name="Guiguen Y."/>
        </authorList>
    </citation>
    <scope>NUCLEOTIDE SEQUENCE</scope>
    <source>
        <strain evidence="1">YG-15Mar2019-1</strain>
        <tissue evidence="1">Brain</tissue>
    </source>
</reference>
<comment type="caution">
    <text evidence="1">The sequence shown here is derived from an EMBL/GenBank/DDBJ whole genome shotgun (WGS) entry which is preliminary data.</text>
</comment>
<evidence type="ECO:0000313" key="2">
    <source>
        <dbReference type="Proteomes" id="UP001046870"/>
    </source>
</evidence>
<sequence length="131" mass="14879">MDATFATPHWLTKARETIANSKEWKSFTAELFEVMKQQLAESYVKVFSDLSEAEKALLVERAAKAGHRGSSYMEVVAHISSVLEDVLSAHVAKEMNERHAVSPKTRLFQSHIRDGMACWVLHERELSDKSF</sequence>
<evidence type="ECO:0000313" key="1">
    <source>
        <dbReference type="EMBL" id="KAG7471294.1"/>
    </source>
</evidence>
<dbReference type="AlphaFoldDB" id="A0A9D3Q0L4"/>
<proteinExistence type="predicted"/>
<dbReference type="OrthoDB" id="2126613at2759"/>
<dbReference type="Proteomes" id="UP001046870">
    <property type="component" value="Chromosome 9"/>
</dbReference>
<keyword evidence="2" id="KW-1185">Reference proteome</keyword>
<gene>
    <name evidence="1" type="ORF">MATL_G00122770</name>
</gene>
<protein>
    <submittedName>
        <fullName evidence="1">Uncharacterized protein</fullName>
    </submittedName>
</protein>